<reference evidence="1" key="2">
    <citation type="submission" date="2017-10" db="EMBL/GenBank/DDBJ databases">
        <title>Ladona fulva Genome sequencing and assembly.</title>
        <authorList>
            <person name="Murali S."/>
            <person name="Richards S."/>
            <person name="Bandaranaike D."/>
            <person name="Bellair M."/>
            <person name="Blankenburg K."/>
            <person name="Chao H."/>
            <person name="Dinh H."/>
            <person name="Doddapaneni H."/>
            <person name="Dugan-Rocha S."/>
            <person name="Elkadiri S."/>
            <person name="Gnanaolivu R."/>
            <person name="Hernandez B."/>
            <person name="Skinner E."/>
            <person name="Javaid M."/>
            <person name="Lee S."/>
            <person name="Li M."/>
            <person name="Ming W."/>
            <person name="Munidasa M."/>
            <person name="Muniz J."/>
            <person name="Nguyen L."/>
            <person name="Hughes D."/>
            <person name="Osuji N."/>
            <person name="Pu L.-L."/>
            <person name="Puazo M."/>
            <person name="Qu C."/>
            <person name="Quiroz J."/>
            <person name="Raj R."/>
            <person name="Weissenberger G."/>
            <person name="Xin Y."/>
            <person name="Zou X."/>
            <person name="Han Y."/>
            <person name="Worley K."/>
            <person name="Muzny D."/>
            <person name="Gibbs R."/>
        </authorList>
    </citation>
    <scope>NUCLEOTIDE SEQUENCE</scope>
    <source>
        <strain evidence="1">Sampled in the wild</strain>
    </source>
</reference>
<feature type="non-terminal residue" evidence="1">
    <location>
        <position position="223"/>
    </location>
</feature>
<dbReference type="Pfam" id="PF14964">
    <property type="entry name" value="INTS15"/>
    <property type="match status" value="1"/>
</dbReference>
<comment type="caution">
    <text evidence="1">The sequence shown here is derived from an EMBL/GenBank/DDBJ whole genome shotgun (WGS) entry which is preliminary data.</text>
</comment>
<keyword evidence="2" id="KW-1185">Reference proteome</keyword>
<dbReference type="PANTHER" id="PTHR14540">
    <property type="entry name" value="INTEGRATOR COMPLEX SUBUNIT 15"/>
    <property type="match status" value="1"/>
</dbReference>
<dbReference type="PANTHER" id="PTHR14540:SF2">
    <property type="entry name" value="INTEGRATOR COMPLEX SUBUNIT 15"/>
    <property type="match status" value="1"/>
</dbReference>
<dbReference type="Proteomes" id="UP000792457">
    <property type="component" value="Unassembled WGS sequence"/>
</dbReference>
<dbReference type="OrthoDB" id="5861309at2759"/>
<evidence type="ECO:0000313" key="2">
    <source>
        <dbReference type="Proteomes" id="UP000792457"/>
    </source>
</evidence>
<evidence type="ECO:0000313" key="1">
    <source>
        <dbReference type="EMBL" id="KAG8237857.1"/>
    </source>
</evidence>
<dbReference type="EMBL" id="KZ309230">
    <property type="protein sequence ID" value="KAG8237857.1"/>
    <property type="molecule type" value="Genomic_DNA"/>
</dbReference>
<gene>
    <name evidence="1" type="ORF">J437_LFUL002466</name>
</gene>
<reference evidence="1" key="1">
    <citation type="submission" date="2013-04" db="EMBL/GenBank/DDBJ databases">
        <authorList>
            <person name="Qu J."/>
            <person name="Murali S.C."/>
            <person name="Bandaranaike D."/>
            <person name="Bellair M."/>
            <person name="Blankenburg K."/>
            <person name="Chao H."/>
            <person name="Dinh H."/>
            <person name="Doddapaneni H."/>
            <person name="Downs B."/>
            <person name="Dugan-Rocha S."/>
            <person name="Elkadiri S."/>
            <person name="Gnanaolivu R.D."/>
            <person name="Hernandez B."/>
            <person name="Javaid M."/>
            <person name="Jayaseelan J.C."/>
            <person name="Lee S."/>
            <person name="Li M."/>
            <person name="Ming W."/>
            <person name="Munidasa M."/>
            <person name="Muniz J."/>
            <person name="Nguyen L."/>
            <person name="Ongeri F."/>
            <person name="Osuji N."/>
            <person name="Pu L.-L."/>
            <person name="Puazo M."/>
            <person name="Qu C."/>
            <person name="Quiroz J."/>
            <person name="Raj R."/>
            <person name="Weissenberger G."/>
            <person name="Xin Y."/>
            <person name="Zou X."/>
            <person name="Han Y."/>
            <person name="Richards S."/>
            <person name="Worley K."/>
            <person name="Muzny D."/>
            <person name="Gibbs R."/>
        </authorList>
    </citation>
    <scope>NUCLEOTIDE SEQUENCE</scope>
    <source>
        <strain evidence="1">Sampled in the wild</strain>
    </source>
</reference>
<dbReference type="InterPro" id="IPR027844">
    <property type="entry name" value="INTS15"/>
</dbReference>
<proteinExistence type="predicted"/>
<sequence>MAKLQMSASEIKLMLRKLDFPFCAREALTCVEQLIMFLSGGRLPNTKAMEHAMELTAEFVFCEVDRRGGKKRPFTKIQELQLMEVLCDHFLLSGQSSVSGGLESNRSYLFSALFPPPAPASPSQSASGRSLQTLEARINLLCKLVSLAVATRNVPLLSTVGSWMAQAGGGATAVQSVRLSQCLVRDYIVLVPRSISRLKDLPFLAPLFAAHFLAAISEIYAGL</sequence>
<accession>A0A8K0KMK1</accession>
<dbReference type="AlphaFoldDB" id="A0A8K0KMK1"/>
<name>A0A8K0KMK1_LADFU</name>
<protein>
    <submittedName>
        <fullName evidence="1">Uncharacterized protein</fullName>
    </submittedName>
</protein>
<organism evidence="1 2">
    <name type="scientific">Ladona fulva</name>
    <name type="common">Scarce chaser dragonfly</name>
    <name type="synonym">Libellula fulva</name>
    <dbReference type="NCBI Taxonomy" id="123851"/>
    <lineage>
        <taxon>Eukaryota</taxon>
        <taxon>Metazoa</taxon>
        <taxon>Ecdysozoa</taxon>
        <taxon>Arthropoda</taxon>
        <taxon>Hexapoda</taxon>
        <taxon>Insecta</taxon>
        <taxon>Pterygota</taxon>
        <taxon>Palaeoptera</taxon>
        <taxon>Odonata</taxon>
        <taxon>Epiprocta</taxon>
        <taxon>Anisoptera</taxon>
        <taxon>Libelluloidea</taxon>
        <taxon>Libellulidae</taxon>
        <taxon>Ladona</taxon>
    </lineage>
</organism>